<dbReference type="PANTHER" id="PTHR47364">
    <property type="entry name" value="CYSTEINE PROTEINASE INHIBITOR 5"/>
    <property type="match status" value="1"/>
</dbReference>
<dbReference type="Proteomes" id="UP001408789">
    <property type="component" value="Unassembled WGS sequence"/>
</dbReference>
<dbReference type="PANTHER" id="PTHR47364:SF2">
    <property type="entry name" value="CYSTEINE PROTEINASE INHIBITOR 5"/>
    <property type="match status" value="1"/>
</dbReference>
<keyword evidence="3" id="KW-0732">Signal</keyword>
<dbReference type="GO" id="GO:0004869">
    <property type="term" value="F:cysteine-type endopeptidase inhibitor activity"/>
    <property type="evidence" value="ECO:0007669"/>
    <property type="project" value="UniProtKB-KW"/>
</dbReference>
<organism evidence="5 6">
    <name type="scientific">Deinandra increscens subsp. villosa</name>
    <dbReference type="NCBI Taxonomy" id="3103831"/>
    <lineage>
        <taxon>Eukaryota</taxon>
        <taxon>Viridiplantae</taxon>
        <taxon>Streptophyta</taxon>
        <taxon>Embryophyta</taxon>
        <taxon>Tracheophyta</taxon>
        <taxon>Spermatophyta</taxon>
        <taxon>Magnoliopsida</taxon>
        <taxon>eudicotyledons</taxon>
        <taxon>Gunneridae</taxon>
        <taxon>Pentapetalae</taxon>
        <taxon>asterids</taxon>
        <taxon>campanulids</taxon>
        <taxon>Asterales</taxon>
        <taxon>Asteraceae</taxon>
        <taxon>Asteroideae</taxon>
        <taxon>Heliantheae alliance</taxon>
        <taxon>Madieae</taxon>
        <taxon>Madiinae</taxon>
        <taxon>Deinandra</taxon>
    </lineage>
</organism>
<evidence type="ECO:0000256" key="2">
    <source>
        <dbReference type="ARBA" id="ARBA00022704"/>
    </source>
</evidence>
<reference evidence="5 6" key="1">
    <citation type="submission" date="2024-04" db="EMBL/GenBank/DDBJ databases">
        <title>The reference genome of an endangered Asteraceae, Deinandra increscens subsp. villosa, native to the Central Coast of California.</title>
        <authorList>
            <person name="Guilliams M."/>
            <person name="Hasenstab-Lehman K."/>
            <person name="Meyer R."/>
            <person name="Mcevoy S."/>
        </authorList>
    </citation>
    <scope>NUCLEOTIDE SEQUENCE [LARGE SCALE GENOMIC DNA]</scope>
    <source>
        <tissue evidence="5">Leaf</tissue>
    </source>
</reference>
<protein>
    <recommendedName>
        <fullName evidence="4">Cystatin domain-containing protein</fullName>
    </recommendedName>
</protein>
<feature type="chain" id="PRO_5042939290" description="Cystatin domain-containing protein" evidence="3">
    <location>
        <begin position="30"/>
        <end position="140"/>
    </location>
</feature>
<keyword evidence="6" id="KW-1185">Reference proteome</keyword>
<comment type="caution">
    <text evidence="5">The sequence shown here is derived from an EMBL/GenBank/DDBJ whole genome shotgun (WGS) entry which is preliminary data.</text>
</comment>
<evidence type="ECO:0000313" key="6">
    <source>
        <dbReference type="Proteomes" id="UP001408789"/>
    </source>
</evidence>
<keyword evidence="2" id="KW-0789">Thiol protease inhibitor</keyword>
<evidence type="ECO:0000256" key="1">
    <source>
        <dbReference type="ARBA" id="ARBA00022690"/>
    </source>
</evidence>
<dbReference type="Pfam" id="PF16845">
    <property type="entry name" value="SQAPI"/>
    <property type="match status" value="1"/>
</dbReference>
<feature type="domain" description="Cystatin" evidence="4">
    <location>
        <begin position="61"/>
        <end position="137"/>
    </location>
</feature>
<feature type="signal peptide" evidence="3">
    <location>
        <begin position="1"/>
        <end position="29"/>
    </location>
</feature>
<name>A0AAP0GXK7_9ASTR</name>
<proteinExistence type="predicted"/>
<evidence type="ECO:0000259" key="4">
    <source>
        <dbReference type="Pfam" id="PF16845"/>
    </source>
</evidence>
<keyword evidence="1" id="KW-0646">Protease inhibitor</keyword>
<evidence type="ECO:0000313" key="5">
    <source>
        <dbReference type="EMBL" id="KAK9064152.1"/>
    </source>
</evidence>
<gene>
    <name evidence="5" type="ORF">SSX86_015532</name>
</gene>
<dbReference type="InterPro" id="IPR000010">
    <property type="entry name" value="Cystatin_dom"/>
</dbReference>
<dbReference type="InterPro" id="IPR046350">
    <property type="entry name" value="Cystatin_sf"/>
</dbReference>
<dbReference type="SUPFAM" id="SSF54403">
    <property type="entry name" value="Cystatin/monellin"/>
    <property type="match status" value="1"/>
</dbReference>
<evidence type="ECO:0000256" key="3">
    <source>
        <dbReference type="SAM" id="SignalP"/>
    </source>
</evidence>
<sequence length="140" mass="15534">MGHQYDQQQQQPLVLLLLLLIAAATLISASVSSAAVEEKKYGAGAWGVVDKYYNNYKDYYTELGEYAVACHNQLLMASHDDHHQLTFQRVISCDPPFPGLTHRLTIAAADGTGVTHTYEAVVCYKPLIQYKKLISFKLAG</sequence>
<dbReference type="AlphaFoldDB" id="A0AAP0GXK7"/>
<accession>A0AAP0GXK7</accession>
<dbReference type="Gene3D" id="3.10.450.10">
    <property type="match status" value="1"/>
</dbReference>
<dbReference type="EMBL" id="JBCNJP010000017">
    <property type="protein sequence ID" value="KAK9064152.1"/>
    <property type="molecule type" value="Genomic_DNA"/>
</dbReference>